<evidence type="ECO:0000313" key="2">
    <source>
        <dbReference type="Proteomes" id="UP001056778"/>
    </source>
</evidence>
<keyword evidence="2" id="KW-1185">Reference proteome</keyword>
<evidence type="ECO:0000313" key="1">
    <source>
        <dbReference type="EMBL" id="KAI4463162.1"/>
    </source>
</evidence>
<accession>A0ACB9T8M3</accession>
<dbReference type="Proteomes" id="UP001056778">
    <property type="component" value="Chromosome 4"/>
</dbReference>
<gene>
    <name evidence="1" type="ORF">MML48_4g00007261</name>
</gene>
<comment type="caution">
    <text evidence="1">The sequence shown here is derived from an EMBL/GenBank/DDBJ whole genome shotgun (WGS) entry which is preliminary data.</text>
</comment>
<dbReference type="EMBL" id="CM043018">
    <property type="protein sequence ID" value="KAI4463162.1"/>
    <property type="molecule type" value="Genomic_DNA"/>
</dbReference>
<protein>
    <submittedName>
        <fullName evidence="1">Protein required for hyphal anastomosis ham-2</fullName>
    </submittedName>
</protein>
<reference evidence="1" key="1">
    <citation type="submission" date="2022-04" db="EMBL/GenBank/DDBJ databases">
        <title>Chromosome-scale genome assembly of Holotrichia oblita Faldermann.</title>
        <authorList>
            <person name="Rongchong L."/>
        </authorList>
    </citation>
    <scope>NUCLEOTIDE SEQUENCE</scope>
    <source>
        <strain evidence="1">81SQS9</strain>
    </source>
</reference>
<organism evidence="1 2">
    <name type="scientific">Holotrichia oblita</name>
    <name type="common">Chafer beetle</name>
    <dbReference type="NCBI Taxonomy" id="644536"/>
    <lineage>
        <taxon>Eukaryota</taxon>
        <taxon>Metazoa</taxon>
        <taxon>Ecdysozoa</taxon>
        <taxon>Arthropoda</taxon>
        <taxon>Hexapoda</taxon>
        <taxon>Insecta</taxon>
        <taxon>Pterygota</taxon>
        <taxon>Neoptera</taxon>
        <taxon>Endopterygota</taxon>
        <taxon>Coleoptera</taxon>
        <taxon>Polyphaga</taxon>
        <taxon>Scarabaeiformia</taxon>
        <taxon>Scarabaeidae</taxon>
        <taxon>Melolonthinae</taxon>
        <taxon>Holotrichia</taxon>
    </lineage>
</organism>
<sequence>MYASFPSEVMDANGNGKRAPQRLRDVARRQRQDSDGGGTDSPDLDFIYDDTDTAPNEIAELYSYTEQSEFQLNVKGFEDQMEQYNLRPSWQRLSLPQRKSVVMKLLDQLEISSKLLRMRAARCILYICQGCWAEVQSDTEQQQWAQMNCMLLYDLGVFSAFMDLLNIEIENSAAATVAMKKYTVSLADSQDLRVILSVLYTITEVIRNEKQNDDSEYKQQVEAFSAEITNVTGDDMMVIKLLTMVTKFCSGAAPHFPMKKVLLLLWKLILVSLGGMEDLKNMKMEKRIKAGLTPLDEDTLEITKNMRASSPPASASDLLETQNHKRNKIFRRGLMKQSSLDDHDSLTMDLESGIVDGNGDEVVELSEFDERRPTENGESQIFTNYQQRINTPPPVPLPVPRGLPWKPKVRLRDIDGFLKNARIKFIGYIFDDDRESLAGLPQPIHEGVKTLKEHMYTSLADLQIEKEEEVARNPFSTNEEDIELTPAETLYQAMLPSLPQYMIALLKILLAAAPTSKAKTDSINIMSDVLPEEMPMTVVQSMKLGLDVNRHKEIIVKAVSAVLLLLLKHFKLNHVCQFEFMSQHLVFANCIPLVLKFFNQNIMGYVGATNMIPILDFPACVIGDQPELTAESLEIGYAAPYSWRNVYSCINLLRILNKLTKWKHSRIMMLVVFKSAPILKRTLKVRHAMMQLYVLKLLKMQTKYLGRQWRKSNMKTISAIYAKVRHHLNDDWAFGNDLDARPWDFQGEECALRASVDRFNNRRYTHNSKDIDYEPVDNCLSSVLGGSYDLSENFKKHYALWLEQEVFNVSIDWVKLLLLK</sequence>
<name>A0ACB9T8M3_HOLOL</name>
<proteinExistence type="predicted"/>